<proteinExistence type="predicted"/>
<organism evidence="1 2">
    <name type="scientific">Ephemerocybe angulata</name>
    <dbReference type="NCBI Taxonomy" id="980116"/>
    <lineage>
        <taxon>Eukaryota</taxon>
        <taxon>Fungi</taxon>
        <taxon>Dikarya</taxon>
        <taxon>Basidiomycota</taxon>
        <taxon>Agaricomycotina</taxon>
        <taxon>Agaricomycetes</taxon>
        <taxon>Agaricomycetidae</taxon>
        <taxon>Agaricales</taxon>
        <taxon>Agaricineae</taxon>
        <taxon>Psathyrellaceae</taxon>
        <taxon>Ephemerocybe</taxon>
    </lineage>
</organism>
<reference evidence="1 2" key="1">
    <citation type="submission" date="2020-07" db="EMBL/GenBank/DDBJ databases">
        <title>Comparative genomics of pyrophilous fungi reveals a link between fire events and developmental genes.</title>
        <authorList>
            <consortium name="DOE Joint Genome Institute"/>
            <person name="Steindorff A.S."/>
            <person name="Carver A."/>
            <person name="Calhoun S."/>
            <person name="Stillman K."/>
            <person name="Liu H."/>
            <person name="Lipzen A."/>
            <person name="Pangilinan J."/>
            <person name="Labutti K."/>
            <person name="Bruns T.D."/>
            <person name="Grigoriev I.V."/>
        </authorList>
    </citation>
    <scope>NUCLEOTIDE SEQUENCE [LARGE SCALE GENOMIC DNA]</scope>
    <source>
        <strain evidence="1 2">CBS 144469</strain>
    </source>
</reference>
<dbReference type="EMBL" id="JACGCI010000009">
    <property type="protein sequence ID" value="KAF6761543.1"/>
    <property type="molecule type" value="Genomic_DNA"/>
</dbReference>
<keyword evidence="2" id="KW-1185">Reference proteome</keyword>
<comment type="caution">
    <text evidence="1">The sequence shown here is derived from an EMBL/GenBank/DDBJ whole genome shotgun (WGS) entry which is preliminary data.</text>
</comment>
<dbReference type="Proteomes" id="UP000521943">
    <property type="component" value="Unassembled WGS sequence"/>
</dbReference>
<sequence>MIPSRKVDENPKRTGDLRVPPELLYQILKITCQRSPTHFLDLLLLSKGIGAVVWSDCLQDIPVRLRTDSQTRSFCRLLVAKPGLGRSISYLWMDARPMEDQHSFPERHPTGIDHNQWHLSTVQHRIIEETTGITALVCPHSVFSHICRRELELGINLYGKLKEVGIISGAAHGWDIRQLQLYKQITHLSLFEVVEGTSPFHCKMLPALEAFSCQGHAAETSSPTKKAAAARSTARHARGWNDEWTQLPLLVNVVMNVHHDFLEGAEYVRKGKAWIFVRVGKIDHYERWLHRLQGCEGTWEHRYQ</sequence>
<protein>
    <submittedName>
        <fullName evidence="1">Uncharacterized protein</fullName>
    </submittedName>
</protein>
<evidence type="ECO:0000313" key="1">
    <source>
        <dbReference type="EMBL" id="KAF6761543.1"/>
    </source>
</evidence>
<accession>A0A8H6IC76</accession>
<evidence type="ECO:0000313" key="2">
    <source>
        <dbReference type="Proteomes" id="UP000521943"/>
    </source>
</evidence>
<name>A0A8H6IC76_9AGAR</name>
<gene>
    <name evidence="1" type="ORF">DFP72DRAFT_1041777</name>
</gene>
<dbReference type="AlphaFoldDB" id="A0A8H6IC76"/>